<dbReference type="InterPro" id="IPR016176">
    <property type="entry name" value="Cbl-dep_enz_cat"/>
</dbReference>
<dbReference type="EC" id="5.4.99.2" evidence="7"/>
<dbReference type="Gene3D" id="3.40.50.280">
    <property type="entry name" value="Cobalamin-binding domain"/>
    <property type="match status" value="1"/>
</dbReference>
<dbReference type="AlphaFoldDB" id="A0A840PWX5"/>
<comment type="similarity">
    <text evidence="2">Belongs to the methylmalonyl-CoA mutase family.</text>
</comment>
<dbReference type="GO" id="GO:0004494">
    <property type="term" value="F:methylmalonyl-CoA mutase activity"/>
    <property type="evidence" value="ECO:0007669"/>
    <property type="project" value="UniProtKB-EC"/>
</dbReference>
<evidence type="ECO:0000256" key="3">
    <source>
        <dbReference type="ARBA" id="ARBA00022628"/>
    </source>
</evidence>
<dbReference type="GO" id="GO:0046872">
    <property type="term" value="F:metal ion binding"/>
    <property type="evidence" value="ECO:0007669"/>
    <property type="project" value="InterPro"/>
</dbReference>
<keyword evidence="3" id="KW-0846">Cobalamin</keyword>
<dbReference type="PANTHER" id="PTHR48101:SF1">
    <property type="entry name" value="METHYLMALONYL-COA MUTASE, LARGE SUBUNIT"/>
    <property type="match status" value="1"/>
</dbReference>
<protein>
    <submittedName>
        <fullName evidence="7">Methylmalonyl-CoA mutase</fullName>
        <ecNumber evidence="7">5.4.99.2</ecNumber>
    </submittedName>
</protein>
<comment type="cofactor">
    <cofactor evidence="1">
        <name>adenosylcob(III)alamin</name>
        <dbReference type="ChEBI" id="CHEBI:18408"/>
    </cofactor>
</comment>
<gene>
    <name evidence="7" type="ORF">HNR36_001074</name>
</gene>
<accession>A0A840PWX5</accession>
<dbReference type="Proteomes" id="UP000557217">
    <property type="component" value="Unassembled WGS sequence"/>
</dbReference>
<dbReference type="GO" id="GO:0019678">
    <property type="term" value="P:propionate metabolic process, methylmalonyl pathway"/>
    <property type="evidence" value="ECO:0007669"/>
    <property type="project" value="TreeGrafter"/>
</dbReference>
<evidence type="ECO:0000256" key="2">
    <source>
        <dbReference type="ARBA" id="ARBA00008465"/>
    </source>
</evidence>
<dbReference type="EMBL" id="JACHGZ010000009">
    <property type="protein sequence ID" value="MBB5148688.1"/>
    <property type="molecule type" value="Genomic_DNA"/>
</dbReference>
<evidence type="ECO:0000256" key="5">
    <source>
        <dbReference type="ARBA" id="ARBA00023285"/>
    </source>
</evidence>
<dbReference type="PANTHER" id="PTHR48101">
    <property type="entry name" value="METHYLMALONYL-COA MUTASE, MITOCHONDRIAL-RELATED"/>
    <property type="match status" value="1"/>
</dbReference>
<dbReference type="InterPro" id="IPR006099">
    <property type="entry name" value="MeMalonylCoA_mutase_a/b_cat"/>
</dbReference>
<dbReference type="Gene3D" id="3.20.20.240">
    <property type="entry name" value="Methylmalonyl-CoA mutase"/>
    <property type="match status" value="1"/>
</dbReference>
<dbReference type="RefSeq" id="WP_168412204.1">
    <property type="nucleotide sequence ID" value="NZ_JAAXPW010000009.1"/>
</dbReference>
<keyword evidence="5" id="KW-0170">Cobalt</keyword>
<feature type="domain" description="Methylmalonyl-CoA mutase alpha/beta chain catalytic" evidence="6">
    <location>
        <begin position="169"/>
        <end position="406"/>
    </location>
</feature>
<dbReference type="InterPro" id="IPR036724">
    <property type="entry name" value="Cobalamin-bd_sf"/>
</dbReference>
<evidence type="ECO:0000256" key="4">
    <source>
        <dbReference type="ARBA" id="ARBA00023235"/>
    </source>
</evidence>
<organism evidence="7 8">
    <name type="scientific">Ureibacillus thermosphaericus</name>
    <dbReference type="NCBI Taxonomy" id="51173"/>
    <lineage>
        <taxon>Bacteria</taxon>
        <taxon>Bacillati</taxon>
        <taxon>Bacillota</taxon>
        <taxon>Bacilli</taxon>
        <taxon>Bacillales</taxon>
        <taxon>Caryophanaceae</taxon>
        <taxon>Ureibacillus</taxon>
    </lineage>
</organism>
<evidence type="ECO:0000259" key="6">
    <source>
        <dbReference type="Pfam" id="PF01642"/>
    </source>
</evidence>
<dbReference type="SUPFAM" id="SSF51703">
    <property type="entry name" value="Cobalamin (vitamin B12)-dependent enzymes"/>
    <property type="match status" value="1"/>
</dbReference>
<dbReference type="SUPFAM" id="SSF52242">
    <property type="entry name" value="Cobalamin (vitamin B12)-binding domain"/>
    <property type="match status" value="1"/>
</dbReference>
<keyword evidence="8" id="KW-1185">Reference proteome</keyword>
<sequence>MSNNMHEIDFPSASYEEWKETAIKSLKGKPFESLFTKTIEGVTIQPLYTQQMLVEKLGDQLEKQVNTIRALNSTKSVQAAQTIYAENTKEFFDKIKDSVNRGNGYITIDSRILEWDEEALTQLANYLIEYPFKLIVHENKILNVFSKIQESDRVKVRGFVLTKEAITLDDFPMVRTFAANTVPYHNDGAHIVQELALALAQAAKYAEKSESFESFANKFFVNFAIDTYFFQEIAKLRAFKVLWKAFATAYNAEAVPVPVLVETSLRSFSKYDIYVNLLRAGNEAFAALIGGADAITVHPYDVLTKPTEQSVRIARNVVLVLKEESFVDDVLDPAGGSYFIETLTAEYVEKAWELFLQIQEAGGIDEFEKSGKLQSAIEEVYKERIRQVETRKHSLIGTNIYANPADLLQTETNPLYKDIKRLAIPFEMLREQYSQVNPKIGILTYGKLKDFKPRADFVEGFFATAGVVPVESGEIESIEEAKNWLQQTDADYVVIAATNDQTKEIVPVLLESRKEGLILDVAGKFPEEETDWLSQGLNGFIFAGQNIVEKLTALLESLKGVQQQ</sequence>
<evidence type="ECO:0000313" key="8">
    <source>
        <dbReference type="Proteomes" id="UP000557217"/>
    </source>
</evidence>
<dbReference type="GO" id="GO:0005737">
    <property type="term" value="C:cytoplasm"/>
    <property type="evidence" value="ECO:0007669"/>
    <property type="project" value="TreeGrafter"/>
</dbReference>
<dbReference type="Pfam" id="PF01642">
    <property type="entry name" value="MM_CoA_mutase"/>
    <property type="match status" value="1"/>
</dbReference>
<proteinExistence type="inferred from homology"/>
<comment type="caution">
    <text evidence="7">The sequence shown here is derived from an EMBL/GenBank/DDBJ whole genome shotgun (WGS) entry which is preliminary data.</text>
</comment>
<dbReference type="GO" id="GO:0031419">
    <property type="term" value="F:cobalamin binding"/>
    <property type="evidence" value="ECO:0007669"/>
    <property type="project" value="UniProtKB-KW"/>
</dbReference>
<name>A0A840PWX5_URETH</name>
<reference evidence="7 8" key="1">
    <citation type="submission" date="2020-08" db="EMBL/GenBank/DDBJ databases">
        <title>Genomic Encyclopedia of Type Strains, Phase IV (KMG-IV): sequencing the most valuable type-strain genomes for metagenomic binning, comparative biology and taxonomic classification.</title>
        <authorList>
            <person name="Goeker M."/>
        </authorList>
    </citation>
    <scope>NUCLEOTIDE SEQUENCE [LARGE SCALE GENOMIC DNA]</scope>
    <source>
        <strain evidence="7 8">DSM 10633</strain>
    </source>
</reference>
<evidence type="ECO:0000256" key="1">
    <source>
        <dbReference type="ARBA" id="ARBA00001922"/>
    </source>
</evidence>
<evidence type="ECO:0000313" key="7">
    <source>
        <dbReference type="EMBL" id="MBB5148688.1"/>
    </source>
</evidence>
<keyword evidence="4 7" id="KW-0413">Isomerase</keyword>